<dbReference type="PANTHER" id="PTHR46312">
    <property type="entry name" value="NACHT DOMAIN-CONTAINING PROTEIN"/>
    <property type="match status" value="1"/>
</dbReference>
<accession>A0A2B4RUJ3</accession>
<dbReference type="Gene3D" id="3.40.50.300">
    <property type="entry name" value="P-loop containing nucleotide triphosphate hydrolases"/>
    <property type="match status" value="1"/>
</dbReference>
<evidence type="ECO:0000313" key="3">
    <source>
        <dbReference type="EMBL" id="PFX20479.1"/>
    </source>
</evidence>
<proteinExistence type="predicted"/>
<dbReference type="InterPro" id="IPR027417">
    <property type="entry name" value="P-loop_NTPase"/>
</dbReference>
<dbReference type="Pfam" id="PF00531">
    <property type="entry name" value="Death"/>
    <property type="match status" value="1"/>
</dbReference>
<dbReference type="PROSITE" id="PS50017">
    <property type="entry name" value="DEATH_DOMAIN"/>
    <property type="match status" value="1"/>
</dbReference>
<keyword evidence="4" id="KW-1185">Reference proteome</keyword>
<comment type="caution">
    <text evidence="3">The sequence shown here is derived from an EMBL/GenBank/DDBJ whole genome shotgun (WGS) entry which is preliminary data.</text>
</comment>
<evidence type="ECO:0000313" key="4">
    <source>
        <dbReference type="Proteomes" id="UP000225706"/>
    </source>
</evidence>
<dbReference type="InterPro" id="IPR000488">
    <property type="entry name" value="Death_dom"/>
</dbReference>
<protein>
    <recommendedName>
        <fullName evidence="2">Death domain-containing protein</fullName>
    </recommendedName>
</protein>
<dbReference type="Gene3D" id="1.10.533.10">
    <property type="entry name" value="Death Domain, Fas"/>
    <property type="match status" value="1"/>
</dbReference>
<dbReference type="CDD" id="cd01670">
    <property type="entry name" value="Death"/>
    <property type="match status" value="1"/>
</dbReference>
<feature type="compositionally biased region" description="Basic and acidic residues" evidence="1">
    <location>
        <begin position="606"/>
        <end position="617"/>
    </location>
</feature>
<gene>
    <name evidence="3" type="ORF">AWC38_SpisGene15068</name>
</gene>
<evidence type="ECO:0000256" key="1">
    <source>
        <dbReference type="SAM" id="MobiDB-lite"/>
    </source>
</evidence>
<organism evidence="3 4">
    <name type="scientific">Stylophora pistillata</name>
    <name type="common">Smooth cauliflower coral</name>
    <dbReference type="NCBI Taxonomy" id="50429"/>
    <lineage>
        <taxon>Eukaryota</taxon>
        <taxon>Metazoa</taxon>
        <taxon>Cnidaria</taxon>
        <taxon>Anthozoa</taxon>
        <taxon>Hexacorallia</taxon>
        <taxon>Scleractinia</taxon>
        <taxon>Astrocoeniina</taxon>
        <taxon>Pocilloporidae</taxon>
        <taxon>Stylophora</taxon>
    </lineage>
</organism>
<dbReference type="EMBL" id="LSMT01000315">
    <property type="protein sequence ID" value="PFX20479.1"/>
    <property type="molecule type" value="Genomic_DNA"/>
</dbReference>
<evidence type="ECO:0000259" key="2">
    <source>
        <dbReference type="PROSITE" id="PS50017"/>
    </source>
</evidence>
<dbReference type="OrthoDB" id="5963113at2759"/>
<feature type="compositionally biased region" description="Basic and acidic residues" evidence="1">
    <location>
        <begin position="577"/>
        <end position="591"/>
    </location>
</feature>
<dbReference type="AlphaFoldDB" id="A0A2B4RUJ3"/>
<dbReference type="PANTHER" id="PTHR46312:SF2">
    <property type="entry name" value="NUCLEOTIDE-BINDING OLIGOMERIZATION DOMAIN-CONTAINING PROTEIN 2-LIKE"/>
    <property type="match status" value="1"/>
</dbReference>
<name>A0A2B4RUJ3_STYPI</name>
<dbReference type="InterPro" id="IPR011029">
    <property type="entry name" value="DEATH-like_dom_sf"/>
</dbReference>
<reference evidence="4" key="1">
    <citation type="journal article" date="2017" name="bioRxiv">
        <title>Comparative analysis of the genomes of Stylophora pistillata and Acropora digitifera provides evidence for extensive differences between species of corals.</title>
        <authorList>
            <person name="Voolstra C.R."/>
            <person name="Li Y."/>
            <person name="Liew Y.J."/>
            <person name="Baumgarten S."/>
            <person name="Zoccola D."/>
            <person name="Flot J.-F."/>
            <person name="Tambutte S."/>
            <person name="Allemand D."/>
            <person name="Aranda M."/>
        </authorList>
    </citation>
    <scope>NUCLEOTIDE SEQUENCE [LARGE SCALE GENOMIC DNA]</scope>
</reference>
<feature type="domain" description="Death" evidence="2">
    <location>
        <begin position="379"/>
        <end position="447"/>
    </location>
</feature>
<feature type="region of interest" description="Disordered" evidence="1">
    <location>
        <begin position="577"/>
        <end position="617"/>
    </location>
</feature>
<sequence length="617" mass="68093">MLRKVEKLTTYTDLFWTFPPVLTQQTSGVNLHIPPQLPMDSRRDIQRVGESTDYNMTASFNGSGIPFVQDNSTASASFWPNSSFSSFSRVDDWSLSPRMSFVPRSHVRVSNLTPGVNIPPQLPINYSSHIESAVSNITTSTVFSPCVPQSQDTPSTSLLSSNSLANLSFDYSQSSCRDVFTRDNLSGTHLTPNVNLPPQLPLDNTRRSHAVGEFAVNCRATVDNPSVPCSQDIFNLPTCFVSSSSPASFSRIVSYSQSPAMDVLTRTDFRGLPSPSGMTVPPQLPMNYRRASQTVGESTVNNSTTLVRPSNTPAVPPLSRAKRSLAQSTNLTCLGSAAYNSENQACYSSVPLPRPSPAIAVQIDSSSVSMASVKQGTPTDEELEKLGNEIGDLWIKLGRRLGVMEPKIEDIKQRNEQLCERGYHMLMDLKQEKGSAATYQILKAALQHELVHRTDLAEKICYNHVEVPVKDPFDVEIFRSKLAEYYKRTATVPTAGWSRKSAVNIHKMYTGLSWVKKEQSPVGSSRTKLNHYTDVFAENENGLPSNRILVQGETGIGKSTFVKKLAKDWAELVENTKEKSGSEAKRFRGDGEIGEEIDQSNAASFKDNRTKENEEIS</sequence>
<dbReference type="GO" id="GO:0007165">
    <property type="term" value="P:signal transduction"/>
    <property type="evidence" value="ECO:0007669"/>
    <property type="project" value="InterPro"/>
</dbReference>
<dbReference type="SUPFAM" id="SSF47986">
    <property type="entry name" value="DEATH domain"/>
    <property type="match status" value="1"/>
</dbReference>
<dbReference type="Proteomes" id="UP000225706">
    <property type="component" value="Unassembled WGS sequence"/>
</dbReference>